<keyword evidence="8" id="KW-1185">Reference proteome</keyword>
<dbReference type="PANTHER" id="PTHR11863">
    <property type="entry name" value="STEROL DESATURASE"/>
    <property type="match status" value="1"/>
</dbReference>
<dbReference type="HOGENOM" id="CLU_033631_3_2_6"/>
<proteinExistence type="predicted"/>
<keyword evidence="3 5" id="KW-1133">Transmembrane helix</keyword>
<dbReference type="KEGG" id="gsn:YC6258_05444"/>
<dbReference type="InterPro" id="IPR050307">
    <property type="entry name" value="Sterol_Desaturase_Related"/>
</dbReference>
<dbReference type="Proteomes" id="UP000032266">
    <property type="component" value="Chromosome"/>
</dbReference>
<accession>A0A0C5W4C1</accession>
<evidence type="ECO:0000256" key="1">
    <source>
        <dbReference type="ARBA" id="ARBA00004370"/>
    </source>
</evidence>
<evidence type="ECO:0000256" key="2">
    <source>
        <dbReference type="ARBA" id="ARBA00022692"/>
    </source>
</evidence>
<evidence type="ECO:0000256" key="5">
    <source>
        <dbReference type="SAM" id="Phobius"/>
    </source>
</evidence>
<feature type="transmembrane region" description="Helical" evidence="5">
    <location>
        <begin position="77"/>
        <end position="98"/>
    </location>
</feature>
<dbReference type="RefSeq" id="WP_052830555.1">
    <property type="nucleotide sequence ID" value="NZ_CP007142.1"/>
</dbReference>
<feature type="transmembrane region" description="Helical" evidence="5">
    <location>
        <begin position="118"/>
        <end position="136"/>
    </location>
</feature>
<dbReference type="GO" id="GO:0016491">
    <property type="term" value="F:oxidoreductase activity"/>
    <property type="evidence" value="ECO:0007669"/>
    <property type="project" value="InterPro"/>
</dbReference>
<feature type="domain" description="Fatty acid hydroxylase" evidence="6">
    <location>
        <begin position="122"/>
        <end position="255"/>
    </location>
</feature>
<gene>
    <name evidence="7" type="ORF">YC6258_05444</name>
</gene>
<feature type="transmembrane region" description="Helical" evidence="5">
    <location>
        <begin position="39"/>
        <end position="56"/>
    </location>
</feature>
<sequence>MAQIMKSAVSRFFYPSWLLLTVLGSYAMIVSGFAEATTVILFFFASCGVILALEWWMPFKREWVKPQKDIKTDIAHFFLSAGVTVSLIRALLYIPLFMLASYVSSIIPFALWPAKWPLLIQFVLVVILVDFFTYWVHRFMHTVDFLWRIHSVHHSVSRLYSFNSVRVHPFETILFYVAQTAPMVLLGAPVELMAMFTCFIGVTSLLQHCNIDIRYGVFNSIFSTSDLHRWHHSKIVKEALNYGDNLIIWDIVFGSYYLPDRNGPAELGIGGAIREYPQNYIGQILAPFTWKRLAYSNNDTARPKVSGEHD</sequence>
<dbReference type="AlphaFoldDB" id="A0A0C5W4C1"/>
<protein>
    <submittedName>
        <fullName evidence="7">Sterol desaturase</fullName>
    </submittedName>
</protein>
<reference evidence="7 8" key="1">
    <citation type="submission" date="2014-01" db="EMBL/GenBank/DDBJ databases">
        <title>Full genme sequencing of cellulolytic bacterium Gynuella sunshinyii YC6258T gen. nov., sp. nov.</title>
        <authorList>
            <person name="Khan H."/>
            <person name="Chung E.J."/>
            <person name="Chung Y.R."/>
        </authorList>
    </citation>
    <scope>NUCLEOTIDE SEQUENCE [LARGE SCALE GENOMIC DNA]</scope>
    <source>
        <strain evidence="7 8">YC6258</strain>
    </source>
</reference>
<evidence type="ECO:0000256" key="3">
    <source>
        <dbReference type="ARBA" id="ARBA00022989"/>
    </source>
</evidence>
<dbReference type="Pfam" id="PF04116">
    <property type="entry name" value="FA_hydroxylase"/>
    <property type="match status" value="1"/>
</dbReference>
<keyword evidence="4 5" id="KW-0472">Membrane</keyword>
<keyword evidence="2 5" id="KW-0812">Transmembrane</keyword>
<dbReference type="GO" id="GO:0008610">
    <property type="term" value="P:lipid biosynthetic process"/>
    <property type="evidence" value="ECO:0007669"/>
    <property type="project" value="InterPro"/>
</dbReference>
<name>A0A0C5W4C1_9GAMM</name>
<evidence type="ECO:0000313" key="7">
    <source>
        <dbReference type="EMBL" id="AJQ97474.1"/>
    </source>
</evidence>
<evidence type="ECO:0000313" key="8">
    <source>
        <dbReference type="Proteomes" id="UP000032266"/>
    </source>
</evidence>
<dbReference type="EMBL" id="CP007142">
    <property type="protein sequence ID" value="AJQ97474.1"/>
    <property type="molecule type" value="Genomic_DNA"/>
</dbReference>
<dbReference type="InterPro" id="IPR006694">
    <property type="entry name" value="Fatty_acid_hydroxylase"/>
</dbReference>
<dbReference type="GO" id="GO:0005506">
    <property type="term" value="F:iron ion binding"/>
    <property type="evidence" value="ECO:0007669"/>
    <property type="project" value="InterPro"/>
</dbReference>
<organism evidence="7 8">
    <name type="scientific">Gynuella sunshinyii YC6258</name>
    <dbReference type="NCBI Taxonomy" id="1445510"/>
    <lineage>
        <taxon>Bacteria</taxon>
        <taxon>Pseudomonadati</taxon>
        <taxon>Pseudomonadota</taxon>
        <taxon>Gammaproteobacteria</taxon>
        <taxon>Oceanospirillales</taxon>
        <taxon>Saccharospirillaceae</taxon>
        <taxon>Gynuella</taxon>
    </lineage>
</organism>
<feature type="transmembrane region" description="Helical" evidence="5">
    <location>
        <begin position="12"/>
        <end position="33"/>
    </location>
</feature>
<evidence type="ECO:0000256" key="4">
    <source>
        <dbReference type="ARBA" id="ARBA00023136"/>
    </source>
</evidence>
<comment type="subcellular location">
    <subcellularLocation>
        <location evidence="1">Membrane</location>
    </subcellularLocation>
</comment>
<dbReference type="GO" id="GO:0016020">
    <property type="term" value="C:membrane"/>
    <property type="evidence" value="ECO:0007669"/>
    <property type="project" value="UniProtKB-SubCell"/>
</dbReference>
<evidence type="ECO:0000259" key="6">
    <source>
        <dbReference type="Pfam" id="PF04116"/>
    </source>
</evidence>
<dbReference type="STRING" id="1445510.YC6258_05444"/>